<comment type="PTM">
    <text evidence="15">Highly phosphorylated.</text>
</comment>
<accession>D5FL29</accession>
<evidence type="ECO:0000256" key="9">
    <source>
        <dbReference type="ARBA" id="ARBA00022952"/>
    </source>
</evidence>
<keyword evidence="6" id="KW-1040">Host Golgi apparatus</keyword>
<proteinExistence type="inferred from homology"/>
<dbReference type="GO" id="GO:0019028">
    <property type="term" value="C:viral capsid"/>
    <property type="evidence" value="ECO:0007669"/>
    <property type="project" value="UniProtKB-UniRule"/>
</dbReference>
<evidence type="ECO:0000256" key="6">
    <source>
        <dbReference type="ARBA" id="ARBA00022812"/>
    </source>
</evidence>
<evidence type="ECO:0000256" key="5">
    <source>
        <dbReference type="ARBA" id="ARBA00022581"/>
    </source>
</evidence>
<evidence type="ECO:0000256" key="15">
    <source>
        <dbReference type="HAMAP-Rule" id="MF_04003"/>
    </source>
</evidence>
<keyword evidence="2 15" id="KW-0597">Phosphoprotein</keyword>
<keyword evidence="9 15" id="KW-1177">Microtubular inwards viral transport</keyword>
<dbReference type="OrthoDB" id="8047at10239"/>
<evidence type="ECO:0000256" key="4">
    <source>
        <dbReference type="ARBA" id="ARBA00022562"/>
    </source>
</evidence>
<gene>
    <name evidence="15" type="primary">L2</name>
</gene>
<keyword evidence="1 15" id="KW-1163">Viral penetration into host nucleus</keyword>
<protein>
    <recommendedName>
        <fullName evidence="15">Minor capsid protein L2</fullName>
    </recommendedName>
</protein>
<dbReference type="GO" id="GO:0075732">
    <property type="term" value="P:viral penetration into host nucleus"/>
    <property type="evidence" value="ECO:0007669"/>
    <property type="project" value="UniProtKB-KW"/>
</dbReference>
<evidence type="ECO:0000256" key="10">
    <source>
        <dbReference type="ARBA" id="ARBA00023046"/>
    </source>
</evidence>
<dbReference type="GO" id="GO:0005198">
    <property type="term" value="F:structural molecule activity"/>
    <property type="evidence" value="ECO:0007669"/>
    <property type="project" value="UniProtKB-UniRule"/>
</dbReference>
<dbReference type="Pfam" id="PF00513">
    <property type="entry name" value="Late_protein_L2"/>
    <property type="match status" value="1"/>
</dbReference>
<keyword evidence="11 15" id="KW-1176">Cytoplasmic inwards viral transport</keyword>
<dbReference type="HAMAP" id="MF_04003">
    <property type="entry name" value="PPV_L2"/>
    <property type="match status" value="1"/>
</dbReference>
<evidence type="ECO:0000256" key="13">
    <source>
        <dbReference type="ARBA" id="ARBA00023157"/>
    </source>
</evidence>
<dbReference type="GO" id="GO:0042025">
    <property type="term" value="C:host cell nucleus"/>
    <property type="evidence" value="ECO:0007669"/>
    <property type="project" value="UniProtKB-SubCell"/>
</dbReference>
<reference evidence="17 18" key="1">
    <citation type="journal article" date="2010" name="Virology">
        <title>Ovis aries Papillomavirus 3: a prototype of a novel genus in the family Papillomaviridae associated with ovine squamous cell carcinoma.</title>
        <authorList>
            <person name="Alberti A."/>
            <person name="Pirino S."/>
            <person name="Pintore F."/>
            <person name="Addis M.F."/>
            <person name="Chessa B."/>
            <person name="Cacciotto C."/>
            <person name="Cubeddu T."/>
            <person name="Anfossi A."/>
            <person name="Benenati G."/>
            <person name="Coradduzza E."/>
            <person name="Lecis R."/>
            <person name="Antuofermo E."/>
            <person name="Carcangiu L."/>
            <person name="Pittau M."/>
        </authorList>
    </citation>
    <scope>NUCLEOTIDE SEQUENCE [LARGE SCALE GENOMIC DNA]</scope>
    <source>
        <strain evidence="18">Isolate Sar1</strain>
    </source>
</reference>
<keyword evidence="7 15" id="KW-0946">Virion</keyword>
<dbReference type="GO" id="GO:0075521">
    <property type="term" value="P:microtubule-dependent intracellular transport of viral material towards nucleus"/>
    <property type="evidence" value="ECO:0007669"/>
    <property type="project" value="UniProtKB-UniRule"/>
</dbReference>
<sequence>MAPLRRRKRDTAENIYRNCKPWGTCPPDVINKVEGTTVADQILKYGSGLTYFGGLGIGTGPGGGGRLGYLPLGNRPAGRPAVPFYRPQPPVGIPVETIPEIVGGDVVDATADSIVPLLEDVTRDIDVAVTSGGPTAQPGPTRPNSTEISLLPPTRDVTVTQSTHENPMFDPITVSDTHMTQSVTVESTSVGTFIGESFEGTVQEEIELHSLGGGGASSTHGSTFSETIVDETPFSSSTPRSGVQVTTRFGGSKVSAYNRRFVQVEVSNPLFLSEPEVLVQAGAPRSVADTSLTFDSGGDDFTPAPHADFQNLRKLSQPYYTQGPSGHVRVSRLGQESSIETRSGLVIGPQKHYYHDLSTVTNAEETVVLNVDTPSITVGQGPPDSYETISLSSLSQYSDSDLLDIIEPVGEDLHLVLGGTRRKPPATVPVSLSGWSAVLGSVTVDYSSNDNSAGEHPDTPAGMPAIPVSPAVSLGGANYWLEPSLIKKKRKKKRLI</sequence>
<evidence type="ECO:0000313" key="17">
    <source>
        <dbReference type="EMBL" id="ACO58660.1"/>
    </source>
</evidence>
<evidence type="ECO:0000256" key="8">
    <source>
        <dbReference type="ARBA" id="ARBA00022921"/>
    </source>
</evidence>
<evidence type="ECO:0000256" key="16">
    <source>
        <dbReference type="SAM" id="MobiDB-lite"/>
    </source>
</evidence>
<comment type="similarity">
    <text evidence="15">Belongs to the papillomaviridae L2 protein family.</text>
</comment>
<name>D5FL29_9PAPI</name>
<evidence type="ECO:0000256" key="2">
    <source>
        <dbReference type="ARBA" id="ARBA00022553"/>
    </source>
</evidence>
<evidence type="ECO:0000256" key="1">
    <source>
        <dbReference type="ARBA" id="ARBA00022524"/>
    </source>
</evidence>
<dbReference type="EMBL" id="FJ796965">
    <property type="protein sequence ID" value="ACO58660.1"/>
    <property type="molecule type" value="Genomic_DNA"/>
</dbReference>
<keyword evidence="18" id="KW-1185">Reference proteome</keyword>
<evidence type="ECO:0000256" key="14">
    <source>
        <dbReference type="ARBA" id="ARBA00023296"/>
    </source>
</evidence>
<dbReference type="GO" id="GO:0046718">
    <property type="term" value="P:symbiont entry into host cell"/>
    <property type="evidence" value="ECO:0007669"/>
    <property type="project" value="UniProtKB-KW"/>
</dbReference>
<keyword evidence="14 15" id="KW-1160">Virus entry into host cell</keyword>
<keyword evidence="4 15" id="KW-1048">Host nucleus</keyword>
<keyword evidence="12 15" id="KW-0238">DNA-binding</keyword>
<comment type="caution">
    <text evidence="15">Lacks conserved residue(s) required for the propagation of feature annotation.</text>
</comment>
<dbReference type="GO" id="GO:0043657">
    <property type="term" value="C:host cell"/>
    <property type="evidence" value="ECO:0007669"/>
    <property type="project" value="GOC"/>
</dbReference>
<keyword evidence="5 15" id="KW-0945">Host-virus interaction</keyword>
<evidence type="ECO:0000256" key="7">
    <source>
        <dbReference type="ARBA" id="ARBA00022844"/>
    </source>
</evidence>
<evidence type="ECO:0000256" key="11">
    <source>
        <dbReference type="ARBA" id="ARBA00023120"/>
    </source>
</evidence>
<comment type="function">
    <text evidence="15">Minor protein of the capsid that localizes along the inner surface of the virion, within the central cavities beneath the L1 pentamers. Plays a role in capsid stabilization through interaction with the major capsid protein L1. Once the virion enters the host cell, L2 escorts the genomic DNA into the nucleus by promoting escape from the endosomal compartments and traffic through the host Golgi network. Mechanistically, the C-terminus of L2 possesses a cell-penetrating peptide that protudes from the host endosome, interacts with host cytoplasmic retromer cargo and thereby mediates the capsid delivery to the host trans-Golgi network. Plays a role through its interaction with host dynein in the intracellular microtubule-dependent transport of viral capsid toward the nucleus. Mediates the viral genome import into the nucleus through binding to host importins. Once within the nucleus, L2 localizes viral genomes to host PML bodies in order to activate early gene expression for establishment of infection. Later on, promotes late gene expression by interacting with the viral E2 protein and by inhibiting its transcriptional activation functions. During virion assembly, encapsidates the genome by direct interaction with the viral DNA.</text>
</comment>
<feature type="region of interest" description="Disordered" evidence="16">
    <location>
        <begin position="129"/>
        <end position="150"/>
    </location>
</feature>
<keyword evidence="8 15" id="KW-0426">Late protein</keyword>
<organism evidence="17 18">
    <name type="scientific">Ovis aries papillomavirus 3</name>
    <dbReference type="NCBI Taxonomy" id="634772"/>
    <lineage>
        <taxon>Viruses</taxon>
        <taxon>Monodnaviria</taxon>
        <taxon>Shotokuvirae</taxon>
        <taxon>Cossaviricota</taxon>
        <taxon>Papovaviricetes</taxon>
        <taxon>Zurhausenvirales</taxon>
        <taxon>Papillomaviridae</taxon>
        <taxon>Firstpapillomavirinae</taxon>
        <taxon>Dyokappapapillomavirus</taxon>
        <taxon>Dyokappapapillomavirus 1</taxon>
    </lineage>
</organism>
<comment type="subunit">
    <text evidence="15">Interacts with major capsid protein L1. Interacts with E2; this interaction inhibits E2 transcriptional activity but not the DNA replication function E2. Interacts with host HSPA8; this interaction is required for L2 nuclear translocation. Interacts with host importins KPNB2 and KPNB3. Forms a complex with importin alpha2-beta1 heterodimers via interaction with the importin alpha2 adapter. Interacts with host DYNLT1; this interaction is essential for virus intracellular transport during entry. Interacts (via C-terminus) with host retromer subunits VPS35 AND VPS29.</text>
</comment>
<dbReference type="InterPro" id="IPR000784">
    <property type="entry name" value="Late_L2"/>
</dbReference>
<keyword evidence="3 15" id="KW-0167">Capsid protein</keyword>
<feature type="disulfide bond" evidence="15">
    <location>
        <begin position="19"/>
        <end position="25"/>
    </location>
</feature>
<dbReference type="Proteomes" id="UP000052085">
    <property type="component" value="Segment"/>
</dbReference>
<keyword evidence="13 15" id="KW-1015">Disulfide bond</keyword>
<evidence type="ECO:0000313" key="18">
    <source>
        <dbReference type="Proteomes" id="UP000052085"/>
    </source>
</evidence>
<evidence type="ECO:0000256" key="12">
    <source>
        <dbReference type="ARBA" id="ARBA00023125"/>
    </source>
</evidence>
<evidence type="ECO:0000256" key="3">
    <source>
        <dbReference type="ARBA" id="ARBA00022561"/>
    </source>
</evidence>
<comment type="subcellular location">
    <subcellularLocation>
        <location evidence="15">Virion</location>
    </subcellularLocation>
    <subcellularLocation>
        <location evidence="15">Host nucleus</location>
    </subcellularLocation>
</comment>
<dbReference type="GO" id="GO:0003677">
    <property type="term" value="F:DNA binding"/>
    <property type="evidence" value="ECO:0007669"/>
    <property type="project" value="UniProtKB-UniRule"/>
</dbReference>
<keyword evidence="10" id="KW-1039">Host endosome</keyword>